<evidence type="ECO:0000256" key="6">
    <source>
        <dbReference type="ARBA" id="ARBA00023136"/>
    </source>
</evidence>
<keyword evidence="7 12" id="KW-0675">Receptor</keyword>
<dbReference type="Proteomes" id="UP000037510">
    <property type="component" value="Unassembled WGS sequence"/>
</dbReference>
<feature type="region of interest" description="Disordered" evidence="9">
    <location>
        <begin position="211"/>
        <end position="234"/>
    </location>
</feature>
<keyword evidence="3" id="KW-1003">Cell membrane</keyword>
<dbReference type="InterPro" id="IPR052192">
    <property type="entry name" value="Insect_Ionotropic_Sensory_Rcpt"/>
</dbReference>
<evidence type="ECO:0000256" key="2">
    <source>
        <dbReference type="ARBA" id="ARBA00008685"/>
    </source>
</evidence>
<evidence type="ECO:0000256" key="9">
    <source>
        <dbReference type="SAM" id="MobiDB-lite"/>
    </source>
</evidence>
<dbReference type="GO" id="GO:0015276">
    <property type="term" value="F:ligand-gated monoatomic ion channel activity"/>
    <property type="evidence" value="ECO:0007669"/>
    <property type="project" value="InterPro"/>
</dbReference>
<evidence type="ECO:0000256" key="4">
    <source>
        <dbReference type="ARBA" id="ARBA00022692"/>
    </source>
</evidence>
<accession>A0A0L7KMS0</accession>
<keyword evidence="4 10" id="KW-0812">Transmembrane</keyword>
<keyword evidence="8" id="KW-0325">Glycoprotein</keyword>
<dbReference type="PANTHER" id="PTHR42643">
    <property type="entry name" value="IONOTROPIC RECEPTOR 20A-RELATED"/>
    <property type="match status" value="1"/>
</dbReference>
<reference evidence="12 13" key="1">
    <citation type="journal article" date="2015" name="Genome Biol. Evol.">
        <title>The genome of winter moth (Operophtera brumata) provides a genomic perspective on sexual dimorphism and phenology.</title>
        <authorList>
            <person name="Derks M.F."/>
            <person name="Smit S."/>
            <person name="Salis L."/>
            <person name="Schijlen E."/>
            <person name="Bossers A."/>
            <person name="Mateman C."/>
            <person name="Pijl A.S."/>
            <person name="de Ridder D."/>
            <person name="Groenen M.A."/>
            <person name="Visser M.E."/>
            <person name="Megens H.J."/>
        </authorList>
    </citation>
    <scope>NUCLEOTIDE SEQUENCE [LARGE SCALE GENOMIC DNA]</scope>
    <source>
        <strain evidence="12">WM2013NL</strain>
        <tissue evidence="12">Head and thorax</tissue>
    </source>
</reference>
<dbReference type="Gene3D" id="1.10.287.70">
    <property type="match status" value="1"/>
</dbReference>
<comment type="caution">
    <text evidence="12">The sequence shown here is derived from an EMBL/GenBank/DDBJ whole genome shotgun (WGS) entry which is preliminary data.</text>
</comment>
<name>A0A0L7KMS0_OPEBR</name>
<dbReference type="STRING" id="104452.A0A0L7KMS0"/>
<evidence type="ECO:0000256" key="8">
    <source>
        <dbReference type="ARBA" id="ARBA00023180"/>
    </source>
</evidence>
<keyword evidence="5 10" id="KW-1133">Transmembrane helix</keyword>
<comment type="similarity">
    <text evidence="2">Belongs to the glutamate-gated ion channel (TC 1.A.10.1) family.</text>
</comment>
<protein>
    <submittedName>
        <fullName evidence="12">Ionotropic receptor</fullName>
    </submittedName>
</protein>
<feature type="non-terminal residue" evidence="12">
    <location>
        <position position="1"/>
    </location>
</feature>
<feature type="compositionally biased region" description="Basic and acidic residues" evidence="9">
    <location>
        <begin position="212"/>
        <end position="234"/>
    </location>
</feature>
<keyword evidence="6 10" id="KW-0472">Membrane</keyword>
<evidence type="ECO:0000259" key="11">
    <source>
        <dbReference type="Pfam" id="PF00060"/>
    </source>
</evidence>
<keyword evidence="13" id="KW-1185">Reference proteome</keyword>
<evidence type="ECO:0000256" key="1">
    <source>
        <dbReference type="ARBA" id="ARBA00004651"/>
    </source>
</evidence>
<feature type="transmembrane region" description="Helical" evidence="10">
    <location>
        <begin position="103"/>
        <end position="121"/>
    </location>
</feature>
<evidence type="ECO:0000256" key="10">
    <source>
        <dbReference type="SAM" id="Phobius"/>
    </source>
</evidence>
<dbReference type="AlphaFoldDB" id="A0A0L7KMS0"/>
<sequence length="234" mass="26374">HNSTSDIRNESKGMVYQPVQDKLKSYGVVEDYRKSNVLSLRRNNLKKSNLTMIVSTMSIFTQDRMKVEDYIAMVGSTAVRFVFREPPLAYMSNIFALPFTWSVWLAIFICVLGCALFLFITSKWEASMTMHPLQLDGSWADVLILIIGAVLQQGCTLEPRYAAGRVVMLFLFVAMTILYAAYSANIVVLLRAPSSSVRSLPDLLNSPLKLGAKSERSTSQDHLREENCSKRKET</sequence>
<organism evidence="12 13">
    <name type="scientific">Operophtera brumata</name>
    <name type="common">Winter moth</name>
    <name type="synonym">Phalaena brumata</name>
    <dbReference type="NCBI Taxonomy" id="104452"/>
    <lineage>
        <taxon>Eukaryota</taxon>
        <taxon>Metazoa</taxon>
        <taxon>Ecdysozoa</taxon>
        <taxon>Arthropoda</taxon>
        <taxon>Hexapoda</taxon>
        <taxon>Insecta</taxon>
        <taxon>Pterygota</taxon>
        <taxon>Neoptera</taxon>
        <taxon>Endopterygota</taxon>
        <taxon>Lepidoptera</taxon>
        <taxon>Glossata</taxon>
        <taxon>Ditrysia</taxon>
        <taxon>Geometroidea</taxon>
        <taxon>Geometridae</taxon>
        <taxon>Larentiinae</taxon>
        <taxon>Operophtera</taxon>
    </lineage>
</organism>
<dbReference type="Pfam" id="PF00060">
    <property type="entry name" value="Lig_chan"/>
    <property type="match status" value="1"/>
</dbReference>
<dbReference type="GO" id="GO:0050906">
    <property type="term" value="P:detection of stimulus involved in sensory perception"/>
    <property type="evidence" value="ECO:0007669"/>
    <property type="project" value="UniProtKB-ARBA"/>
</dbReference>
<feature type="transmembrane region" description="Helical" evidence="10">
    <location>
        <begin position="166"/>
        <end position="190"/>
    </location>
</feature>
<proteinExistence type="inferred from homology"/>
<evidence type="ECO:0000313" key="12">
    <source>
        <dbReference type="EMBL" id="KOB64588.1"/>
    </source>
</evidence>
<dbReference type="EMBL" id="JTDY01008396">
    <property type="protein sequence ID" value="KOB64588.1"/>
    <property type="molecule type" value="Genomic_DNA"/>
</dbReference>
<gene>
    <name evidence="12" type="ORF">OBRU01_24054</name>
</gene>
<feature type="domain" description="Ionotropic glutamate receptor C-terminal" evidence="11">
    <location>
        <begin position="100"/>
        <end position="229"/>
    </location>
</feature>
<evidence type="ECO:0000256" key="5">
    <source>
        <dbReference type="ARBA" id="ARBA00022989"/>
    </source>
</evidence>
<dbReference type="PANTHER" id="PTHR42643:SF33">
    <property type="entry name" value="GLUTAMATE RECEPTOR 2-LIKE PROTEIN"/>
    <property type="match status" value="1"/>
</dbReference>
<comment type="subcellular location">
    <subcellularLocation>
        <location evidence="1">Cell membrane</location>
        <topology evidence="1">Multi-pass membrane protein</topology>
    </subcellularLocation>
</comment>
<evidence type="ECO:0000313" key="13">
    <source>
        <dbReference type="Proteomes" id="UP000037510"/>
    </source>
</evidence>
<dbReference type="GO" id="GO:0005886">
    <property type="term" value="C:plasma membrane"/>
    <property type="evidence" value="ECO:0007669"/>
    <property type="project" value="UniProtKB-SubCell"/>
</dbReference>
<evidence type="ECO:0000256" key="7">
    <source>
        <dbReference type="ARBA" id="ARBA00023170"/>
    </source>
</evidence>
<dbReference type="InterPro" id="IPR001320">
    <property type="entry name" value="Iontro_rcpt_C"/>
</dbReference>
<evidence type="ECO:0000256" key="3">
    <source>
        <dbReference type="ARBA" id="ARBA00022475"/>
    </source>
</evidence>